<name>A0A8J7Z554_9CYAN</name>
<evidence type="ECO:0000313" key="3">
    <source>
        <dbReference type="Proteomes" id="UP000646053"/>
    </source>
</evidence>
<gene>
    <name evidence="2" type="ORF">GS601_12130</name>
</gene>
<evidence type="ECO:0000313" key="2">
    <source>
        <dbReference type="EMBL" id="NDJ18026.1"/>
    </source>
</evidence>
<sequence length="185" mass="20546">MENTISTVTDEELMLMSSKNPELRFEQNADGTVVAMAPTGGISSNRELKAGAYLLNWVEDHDLGEVFSSSGGFRLPNGALRSPDAAFVAKGRLADNWDEEEDKFIPLAPDFVIEIRSKSDSLEVLQEKMQEYIENGVRLGWLVDRQHQCAYAYRADRSITQYPADAVLNGEDVVSGFTIALKKLL</sequence>
<keyword evidence="3" id="KW-1185">Reference proteome</keyword>
<keyword evidence="2" id="KW-0378">Hydrolase</keyword>
<dbReference type="CDD" id="cd06260">
    <property type="entry name" value="DUF820-like"/>
    <property type="match status" value="1"/>
</dbReference>
<dbReference type="Proteomes" id="UP000646053">
    <property type="component" value="Unassembled WGS sequence"/>
</dbReference>
<dbReference type="PANTHER" id="PTHR34107">
    <property type="entry name" value="SLL0198 PROTEIN-RELATED"/>
    <property type="match status" value="1"/>
</dbReference>
<accession>A0A8J7Z554</accession>
<proteinExistence type="predicted"/>
<keyword evidence="2" id="KW-0255">Endonuclease</keyword>
<protein>
    <submittedName>
        <fullName evidence="2">Uma2 family endonuclease</fullName>
    </submittedName>
</protein>
<dbReference type="Gene3D" id="3.90.1570.10">
    <property type="entry name" value="tt1808, chain A"/>
    <property type="match status" value="1"/>
</dbReference>
<dbReference type="InterPro" id="IPR008538">
    <property type="entry name" value="Uma2"/>
</dbReference>
<feature type="domain" description="Putative restriction endonuclease" evidence="1">
    <location>
        <begin position="11"/>
        <end position="181"/>
    </location>
</feature>
<dbReference type="AlphaFoldDB" id="A0A8J7Z554"/>
<dbReference type="EMBL" id="WVIE01000012">
    <property type="protein sequence ID" value="NDJ18026.1"/>
    <property type="molecule type" value="Genomic_DNA"/>
</dbReference>
<comment type="caution">
    <text evidence="2">The sequence shown here is derived from an EMBL/GenBank/DDBJ whole genome shotgun (WGS) entry which is preliminary data.</text>
</comment>
<dbReference type="Pfam" id="PF05685">
    <property type="entry name" value="Uma2"/>
    <property type="match status" value="1"/>
</dbReference>
<dbReference type="InterPro" id="IPR012296">
    <property type="entry name" value="Nuclease_put_TT1808"/>
</dbReference>
<reference evidence="2" key="1">
    <citation type="submission" date="2019-12" db="EMBL/GenBank/DDBJ databases">
        <title>High-Quality draft genome sequences of three cyanobacteria isolated from the limestone walls of the Old Cathedral of Coimbra.</title>
        <authorList>
            <person name="Tiago I."/>
            <person name="Soares F."/>
            <person name="Portugal A."/>
        </authorList>
    </citation>
    <scope>NUCLEOTIDE SEQUENCE</scope>
    <source>
        <strain evidence="2">A</strain>
    </source>
</reference>
<keyword evidence="2" id="KW-0540">Nuclease</keyword>
<dbReference type="RefSeq" id="WP_162423543.1">
    <property type="nucleotide sequence ID" value="NZ_WVIE01000012.1"/>
</dbReference>
<organism evidence="2 3">
    <name type="scientific">Myxacorys almedinensis A</name>
    <dbReference type="NCBI Taxonomy" id="2690445"/>
    <lineage>
        <taxon>Bacteria</taxon>
        <taxon>Bacillati</taxon>
        <taxon>Cyanobacteriota</taxon>
        <taxon>Cyanophyceae</taxon>
        <taxon>Leptolyngbyales</taxon>
        <taxon>Leptolyngbyaceae</taxon>
        <taxon>Myxacorys</taxon>
        <taxon>Myxacorys almedinensis</taxon>
    </lineage>
</organism>
<evidence type="ECO:0000259" key="1">
    <source>
        <dbReference type="Pfam" id="PF05685"/>
    </source>
</evidence>
<dbReference type="InterPro" id="IPR011335">
    <property type="entry name" value="Restrct_endonuc-II-like"/>
</dbReference>
<dbReference type="PANTHER" id="PTHR34107:SF7">
    <property type="entry name" value="SLR2092 PROTEIN"/>
    <property type="match status" value="1"/>
</dbReference>
<dbReference type="SUPFAM" id="SSF52980">
    <property type="entry name" value="Restriction endonuclease-like"/>
    <property type="match status" value="1"/>
</dbReference>
<dbReference type="GO" id="GO:0004519">
    <property type="term" value="F:endonuclease activity"/>
    <property type="evidence" value="ECO:0007669"/>
    <property type="project" value="UniProtKB-KW"/>
</dbReference>